<keyword evidence="7 13" id="KW-0520">NAD</keyword>
<keyword evidence="4 13" id="KW-0521">NADP</keyword>
<dbReference type="Gene3D" id="3.40.50.720">
    <property type="entry name" value="NAD(P)-binding Rossmann-like Domain"/>
    <property type="match status" value="1"/>
</dbReference>
<dbReference type="InterPro" id="IPR022664">
    <property type="entry name" value="DapB_N_CS"/>
</dbReference>
<dbReference type="PROSITE" id="PS01298">
    <property type="entry name" value="DAPB"/>
    <property type="match status" value="1"/>
</dbReference>
<evidence type="ECO:0000256" key="4">
    <source>
        <dbReference type="ARBA" id="ARBA00022857"/>
    </source>
</evidence>
<evidence type="ECO:0000256" key="9">
    <source>
        <dbReference type="ARBA" id="ARBA00037922"/>
    </source>
</evidence>
<feature type="binding site" evidence="13">
    <location>
        <position position="43"/>
    </location>
    <ligand>
        <name>NAD(+)</name>
        <dbReference type="ChEBI" id="CHEBI:57540"/>
    </ligand>
</feature>
<evidence type="ECO:0000256" key="3">
    <source>
        <dbReference type="ARBA" id="ARBA00022605"/>
    </source>
</evidence>
<keyword evidence="6 13" id="KW-0560">Oxidoreductase</keyword>
<dbReference type="NCBIfam" id="TIGR00036">
    <property type="entry name" value="dapB"/>
    <property type="match status" value="1"/>
</dbReference>
<feature type="domain" description="Dihydrodipicolinate reductase C-terminal" evidence="15">
    <location>
        <begin position="128"/>
        <end position="262"/>
    </location>
</feature>
<evidence type="ECO:0000256" key="11">
    <source>
        <dbReference type="ARBA" id="ARBA00049080"/>
    </source>
</evidence>
<dbReference type="HAMAP" id="MF_00102">
    <property type="entry name" value="DapB"/>
    <property type="match status" value="1"/>
</dbReference>
<protein>
    <recommendedName>
        <fullName evidence="10 13">4-hydroxy-tetrahydrodipicolinate reductase</fullName>
        <shortName evidence="13">HTPA reductase</shortName>
        <ecNumber evidence="10 13">1.17.1.8</ecNumber>
    </recommendedName>
</protein>
<keyword evidence="3 13" id="KW-0028">Amino-acid biosynthesis</keyword>
<evidence type="ECO:0000259" key="14">
    <source>
        <dbReference type="Pfam" id="PF01113"/>
    </source>
</evidence>
<feature type="binding site" evidence="13">
    <location>
        <position position="49"/>
    </location>
    <ligand>
        <name>NADP(+)</name>
        <dbReference type="ChEBI" id="CHEBI:58349"/>
    </ligand>
</feature>
<dbReference type="Pfam" id="PF01113">
    <property type="entry name" value="DapB_N"/>
    <property type="match status" value="1"/>
</dbReference>
<reference evidence="16 17" key="1">
    <citation type="submission" date="2019-08" db="EMBL/GenBank/DDBJ databases">
        <title>In-depth cultivation of the pig gut microbiome towards novel bacterial diversity and tailored functional studies.</title>
        <authorList>
            <person name="Wylensek D."/>
            <person name="Hitch T.C.A."/>
            <person name="Clavel T."/>
        </authorList>
    </citation>
    <scope>NUCLEOTIDE SEQUENCE [LARGE SCALE GENOMIC DNA]</scope>
    <source>
        <strain evidence="16 17">WCA-693-APC-5D-A</strain>
    </source>
</reference>
<dbReference type="GO" id="GO:0051287">
    <property type="term" value="F:NAD binding"/>
    <property type="evidence" value="ECO:0007669"/>
    <property type="project" value="UniProtKB-UniRule"/>
</dbReference>
<feature type="active site" description="Proton donor" evidence="13">
    <location>
        <position position="156"/>
    </location>
</feature>
<evidence type="ECO:0000256" key="10">
    <source>
        <dbReference type="ARBA" id="ARBA00038983"/>
    </source>
</evidence>
<dbReference type="PIRSF" id="PIRSF000161">
    <property type="entry name" value="DHPR"/>
    <property type="match status" value="1"/>
</dbReference>
<dbReference type="GO" id="GO:0050661">
    <property type="term" value="F:NADP binding"/>
    <property type="evidence" value="ECO:0007669"/>
    <property type="project" value="UniProtKB-UniRule"/>
</dbReference>
<dbReference type="GO" id="GO:0019877">
    <property type="term" value="P:diaminopimelate biosynthetic process"/>
    <property type="evidence" value="ECO:0007669"/>
    <property type="project" value="UniProtKB-UniRule"/>
</dbReference>
<organism evidence="16 17">
    <name type="scientific">Anaerovibrio slackiae</name>
    <dbReference type="NCBI Taxonomy" id="2652309"/>
    <lineage>
        <taxon>Bacteria</taxon>
        <taxon>Bacillati</taxon>
        <taxon>Bacillota</taxon>
        <taxon>Negativicutes</taxon>
        <taxon>Selenomonadales</taxon>
        <taxon>Selenomonadaceae</taxon>
        <taxon>Anaerovibrio</taxon>
    </lineage>
</organism>
<evidence type="ECO:0000256" key="12">
    <source>
        <dbReference type="ARBA" id="ARBA00049396"/>
    </source>
</evidence>
<dbReference type="PANTHER" id="PTHR20836">
    <property type="entry name" value="DIHYDRODIPICOLINATE REDUCTASE"/>
    <property type="match status" value="1"/>
</dbReference>
<dbReference type="SUPFAM" id="SSF55347">
    <property type="entry name" value="Glyceraldehyde-3-phosphate dehydrogenase-like, C-terminal domain"/>
    <property type="match status" value="1"/>
</dbReference>
<comment type="subunit">
    <text evidence="13">Homotetramer.</text>
</comment>
<name>A0A6I2UKX5_9FIRM</name>
<evidence type="ECO:0000256" key="7">
    <source>
        <dbReference type="ARBA" id="ARBA00023027"/>
    </source>
</evidence>
<evidence type="ECO:0000313" key="16">
    <source>
        <dbReference type="EMBL" id="MSU09642.1"/>
    </source>
</evidence>
<dbReference type="InterPro" id="IPR000846">
    <property type="entry name" value="DapB_N"/>
</dbReference>
<dbReference type="Gene3D" id="3.30.360.10">
    <property type="entry name" value="Dihydrodipicolinate Reductase, domain 2"/>
    <property type="match status" value="1"/>
</dbReference>
<comment type="caution">
    <text evidence="16">The sequence shown here is derived from an EMBL/GenBank/DDBJ whole genome shotgun (WGS) entry which is preliminary data.</text>
</comment>
<keyword evidence="2 13" id="KW-0963">Cytoplasm</keyword>
<feature type="binding site" evidence="13">
    <location>
        <begin position="8"/>
        <end position="13"/>
    </location>
    <ligand>
        <name>NAD(+)</name>
        <dbReference type="ChEBI" id="CHEBI:57540"/>
    </ligand>
</feature>
<comment type="similarity">
    <text evidence="1 13">Belongs to the DapB family.</text>
</comment>
<dbReference type="UniPathway" id="UPA00034">
    <property type="reaction ID" value="UER00018"/>
</dbReference>
<dbReference type="GO" id="GO:0008839">
    <property type="term" value="F:4-hydroxy-tetrahydrodipicolinate reductase"/>
    <property type="evidence" value="ECO:0007669"/>
    <property type="project" value="UniProtKB-UniRule"/>
</dbReference>
<comment type="catalytic activity">
    <reaction evidence="12 13">
        <text>(S)-2,3,4,5-tetrahydrodipicolinate + NAD(+) + H2O = (2S,4S)-4-hydroxy-2,3,4,5-tetrahydrodipicolinate + NADH + H(+)</text>
        <dbReference type="Rhea" id="RHEA:35323"/>
        <dbReference type="ChEBI" id="CHEBI:15377"/>
        <dbReference type="ChEBI" id="CHEBI:15378"/>
        <dbReference type="ChEBI" id="CHEBI:16845"/>
        <dbReference type="ChEBI" id="CHEBI:57540"/>
        <dbReference type="ChEBI" id="CHEBI:57945"/>
        <dbReference type="ChEBI" id="CHEBI:67139"/>
        <dbReference type="EC" id="1.17.1.8"/>
    </reaction>
</comment>
<dbReference type="InterPro" id="IPR036291">
    <property type="entry name" value="NAD(P)-bd_dom_sf"/>
</dbReference>
<dbReference type="PANTHER" id="PTHR20836:SF0">
    <property type="entry name" value="4-HYDROXY-TETRAHYDRODIPICOLINATE REDUCTASE 1, CHLOROPLASTIC-RELATED"/>
    <property type="match status" value="1"/>
</dbReference>
<dbReference type="InterPro" id="IPR022663">
    <property type="entry name" value="DapB_C"/>
</dbReference>
<dbReference type="CDD" id="cd02274">
    <property type="entry name" value="DHDPR_N"/>
    <property type="match status" value="1"/>
</dbReference>
<comment type="caution">
    <text evidence="13">Was originally thought to be a dihydrodipicolinate reductase (DHDPR), catalyzing the conversion of dihydrodipicolinate to tetrahydrodipicolinate. However, it was shown in E.coli that the substrate of the enzymatic reaction is not dihydrodipicolinate (DHDP) but in fact (2S,4S)-4-hydroxy-2,3,4,5-tetrahydrodipicolinic acid (HTPA), the product released by the DapA-catalyzed reaction.</text>
</comment>
<accession>A0A6I2UKX5</accession>
<evidence type="ECO:0000256" key="8">
    <source>
        <dbReference type="ARBA" id="ARBA00023154"/>
    </source>
</evidence>
<evidence type="ECO:0000256" key="5">
    <source>
        <dbReference type="ARBA" id="ARBA00022915"/>
    </source>
</evidence>
<sequence length="263" mass="27659">MIKVLVSGACGRMGQAVVKAVMEDSELQLVGAVDIVAGADAGELVGMGKSGVIVADDLAKAIDETKPEVMVDFTRPDVVYGNAVLAVKKGVSPVIGTTGLSDEAKAELEALAKEHNTPVFIAPNFAIGAVLMMLMAKQAAKYMPEVEIIELHHDKKLDAPSGTALQTAAMISEVRAKHQQGNPEETEKVAGARGANVDGMHIHSVRLPGYVAHQEVIFGGLGQTLTIRHDSLNRESFMPGVCLACKKVRGLSGLVVGLDKVMD</sequence>
<dbReference type="GO" id="GO:0005829">
    <property type="term" value="C:cytosol"/>
    <property type="evidence" value="ECO:0007669"/>
    <property type="project" value="TreeGrafter"/>
</dbReference>
<feature type="binding site" evidence="13">
    <location>
        <begin position="162"/>
        <end position="163"/>
    </location>
    <ligand>
        <name>(S)-2,3,4,5-tetrahydrodipicolinate</name>
        <dbReference type="ChEBI" id="CHEBI:16845"/>
    </ligand>
</feature>
<comment type="pathway">
    <text evidence="9 13">Amino-acid biosynthesis; L-lysine biosynthesis via DAP pathway; (S)-tetrahydrodipicolinate from L-aspartate: step 4/4.</text>
</comment>
<keyword evidence="5 13" id="KW-0220">Diaminopimelate biosynthesis</keyword>
<dbReference type="InterPro" id="IPR023940">
    <property type="entry name" value="DHDPR_bac"/>
</dbReference>
<dbReference type="GO" id="GO:0016726">
    <property type="term" value="F:oxidoreductase activity, acting on CH or CH2 groups, NAD or NADP as acceptor"/>
    <property type="evidence" value="ECO:0007669"/>
    <property type="project" value="UniProtKB-UniRule"/>
</dbReference>
<evidence type="ECO:0000313" key="17">
    <source>
        <dbReference type="Proteomes" id="UP000433181"/>
    </source>
</evidence>
<dbReference type="FunFam" id="3.30.360.10:FF:000009">
    <property type="entry name" value="4-hydroxy-tetrahydrodipicolinate reductase"/>
    <property type="match status" value="1"/>
</dbReference>
<evidence type="ECO:0000256" key="13">
    <source>
        <dbReference type="HAMAP-Rule" id="MF_00102"/>
    </source>
</evidence>
<gene>
    <name evidence="13" type="primary">dapB</name>
    <name evidence="16" type="ORF">FYJ84_11695</name>
</gene>
<keyword evidence="8 13" id="KW-0457">Lysine biosynthesis</keyword>
<feature type="binding site" evidence="13">
    <location>
        <position position="153"/>
    </location>
    <ligand>
        <name>(S)-2,3,4,5-tetrahydrodipicolinate</name>
        <dbReference type="ChEBI" id="CHEBI:16845"/>
    </ligand>
</feature>
<comment type="catalytic activity">
    <reaction evidence="11 13">
        <text>(S)-2,3,4,5-tetrahydrodipicolinate + NADP(+) + H2O = (2S,4S)-4-hydroxy-2,3,4,5-tetrahydrodipicolinate + NADPH + H(+)</text>
        <dbReference type="Rhea" id="RHEA:35331"/>
        <dbReference type="ChEBI" id="CHEBI:15377"/>
        <dbReference type="ChEBI" id="CHEBI:15378"/>
        <dbReference type="ChEBI" id="CHEBI:16845"/>
        <dbReference type="ChEBI" id="CHEBI:57783"/>
        <dbReference type="ChEBI" id="CHEBI:58349"/>
        <dbReference type="ChEBI" id="CHEBI:67139"/>
        <dbReference type="EC" id="1.17.1.8"/>
    </reaction>
</comment>
<dbReference type="GeneID" id="96779591"/>
<dbReference type="SUPFAM" id="SSF51735">
    <property type="entry name" value="NAD(P)-binding Rossmann-fold domains"/>
    <property type="match status" value="1"/>
</dbReference>
<comment type="function">
    <text evidence="13">Catalyzes the conversion of 4-hydroxy-tetrahydrodipicolinate (HTPA) to tetrahydrodipicolinate.</text>
</comment>
<dbReference type="AlphaFoldDB" id="A0A6I2UKX5"/>
<proteinExistence type="inferred from homology"/>
<dbReference type="Proteomes" id="UP000433181">
    <property type="component" value="Unassembled WGS sequence"/>
</dbReference>
<comment type="subcellular location">
    <subcellularLocation>
        <location evidence="13">Cytoplasm</location>
    </subcellularLocation>
</comment>
<feature type="domain" description="Dihydrodipicolinate reductase N-terminal" evidence="14">
    <location>
        <begin position="2"/>
        <end position="125"/>
    </location>
</feature>
<dbReference type="Pfam" id="PF05173">
    <property type="entry name" value="DapB_C"/>
    <property type="match status" value="1"/>
</dbReference>
<dbReference type="GO" id="GO:0009089">
    <property type="term" value="P:lysine biosynthetic process via diaminopimelate"/>
    <property type="evidence" value="ECO:0007669"/>
    <property type="project" value="UniProtKB-UniRule"/>
</dbReference>
<evidence type="ECO:0000259" key="15">
    <source>
        <dbReference type="Pfam" id="PF05173"/>
    </source>
</evidence>
<feature type="binding site" evidence="13">
    <location>
        <begin position="96"/>
        <end position="98"/>
    </location>
    <ligand>
        <name>NAD(+)</name>
        <dbReference type="ChEBI" id="CHEBI:57540"/>
    </ligand>
</feature>
<evidence type="ECO:0000256" key="6">
    <source>
        <dbReference type="ARBA" id="ARBA00023002"/>
    </source>
</evidence>
<feature type="binding site" evidence="13">
    <location>
        <begin position="122"/>
        <end position="125"/>
    </location>
    <ligand>
        <name>NAD(+)</name>
        <dbReference type="ChEBI" id="CHEBI:57540"/>
    </ligand>
</feature>
<keyword evidence="17" id="KW-1185">Reference proteome</keyword>
<dbReference type="RefSeq" id="WP_154407809.1">
    <property type="nucleotide sequence ID" value="NZ_VUNR01000028.1"/>
</dbReference>
<dbReference type="EC" id="1.17.1.8" evidence="10 13"/>
<feature type="active site" description="Proton donor/acceptor" evidence="13">
    <location>
        <position position="152"/>
    </location>
</feature>
<evidence type="ECO:0000256" key="2">
    <source>
        <dbReference type="ARBA" id="ARBA00022490"/>
    </source>
</evidence>
<dbReference type="EMBL" id="VUNR01000028">
    <property type="protein sequence ID" value="MSU09642.1"/>
    <property type="molecule type" value="Genomic_DNA"/>
</dbReference>
<evidence type="ECO:0000256" key="1">
    <source>
        <dbReference type="ARBA" id="ARBA00006642"/>
    </source>
</evidence>